<keyword evidence="1" id="KW-0472">Membrane</keyword>
<evidence type="ECO:0000313" key="2">
    <source>
        <dbReference type="EMBL" id="AFU68104.1"/>
    </source>
</evidence>
<dbReference type="HOGENOM" id="CLU_1298814_0_0_10"/>
<reference evidence="2" key="2">
    <citation type="submission" date="2012-09" db="EMBL/GenBank/DDBJ databases">
        <title>The complete sequence of Psychroflexus torquis an extreme psychrophile from sea-ice that is stimulated by light.</title>
        <authorList>
            <person name="Feng S."/>
            <person name="Powell S.M."/>
            <person name="Bowman J.P."/>
        </authorList>
    </citation>
    <scope>NUCLEOTIDE SEQUENCE [LARGE SCALE GENOMIC DNA]</scope>
    <source>
        <strain evidence="2">ATCC 700755</strain>
    </source>
</reference>
<dbReference type="RefSeq" id="WP_015023710.1">
    <property type="nucleotide sequence ID" value="NC_018721.1"/>
</dbReference>
<reference evidence="2" key="1">
    <citation type="submission" date="2006-03" db="EMBL/GenBank/DDBJ databases">
        <authorList>
            <person name="Bowman J."/>
            <person name="Ferriera S."/>
            <person name="Johnson J."/>
            <person name="Kravitz S."/>
            <person name="Halpern A."/>
            <person name="Remington K."/>
            <person name="Beeson K."/>
            <person name="Tran B."/>
            <person name="Rogers Y.-H."/>
            <person name="Friedman R."/>
            <person name="Venter J.C."/>
        </authorList>
    </citation>
    <scope>NUCLEOTIDE SEQUENCE [LARGE SCALE GENOMIC DNA]</scope>
    <source>
        <strain evidence="2">ATCC 700755</strain>
    </source>
</reference>
<evidence type="ECO:0000256" key="1">
    <source>
        <dbReference type="SAM" id="Phobius"/>
    </source>
</evidence>
<proteinExistence type="predicted"/>
<dbReference type="eggNOG" id="ENOG5032BRS">
    <property type="taxonomic scope" value="Bacteria"/>
</dbReference>
<accession>K4ICG1</accession>
<dbReference type="STRING" id="313595.P700755_001140"/>
<gene>
    <name evidence="2" type="ordered locus">P700755_001140</name>
</gene>
<keyword evidence="1" id="KW-0812">Transmembrane</keyword>
<dbReference type="OrthoDB" id="1441218at2"/>
<name>K4ICG1_PSYTT</name>
<keyword evidence="1" id="KW-1133">Transmembrane helix</keyword>
<protein>
    <submittedName>
        <fullName evidence="2">Uncharacterized protein</fullName>
    </submittedName>
</protein>
<feature type="transmembrane region" description="Helical" evidence="1">
    <location>
        <begin position="166"/>
        <end position="186"/>
    </location>
</feature>
<dbReference type="EMBL" id="CP003879">
    <property type="protein sequence ID" value="AFU68104.1"/>
    <property type="molecule type" value="Genomic_DNA"/>
</dbReference>
<keyword evidence="3" id="KW-1185">Reference proteome</keyword>
<dbReference type="AlphaFoldDB" id="K4ICG1"/>
<feature type="transmembrane region" description="Helical" evidence="1">
    <location>
        <begin position="126"/>
        <end position="146"/>
    </location>
</feature>
<organism evidence="2 3">
    <name type="scientific">Psychroflexus torquis (strain ATCC 700755 / CIP 106069 / ACAM 623)</name>
    <dbReference type="NCBI Taxonomy" id="313595"/>
    <lineage>
        <taxon>Bacteria</taxon>
        <taxon>Pseudomonadati</taxon>
        <taxon>Bacteroidota</taxon>
        <taxon>Flavobacteriia</taxon>
        <taxon>Flavobacteriales</taxon>
        <taxon>Flavobacteriaceae</taxon>
        <taxon>Psychroflexus</taxon>
    </lineage>
</organism>
<feature type="transmembrane region" description="Helical" evidence="1">
    <location>
        <begin position="70"/>
        <end position="87"/>
    </location>
</feature>
<sequence length="213" mass="24640">MLEQELKNIWKNSSKTAQISIETDRLVKEFDTKMTNIQKKIRKRDVREISASVFGILIFSFFAYEIPFPITKFSCSLSILWFVYVIYKFRKSNQQNTSENLSLPLKQQLAHKKQLMQHQQKLLDSAGYWYAGPSFITNLIFIIGLQNPADYNWTNQIAESLLPLTVNAKAGTIIGLGIFYLLVIWVHKIAAKRDVQPILKNIEVIQQQLNNSN</sequence>
<dbReference type="KEGG" id="ptq:P700755_001140"/>
<feature type="transmembrane region" description="Helical" evidence="1">
    <location>
        <begin position="46"/>
        <end position="64"/>
    </location>
</feature>
<evidence type="ECO:0000313" key="3">
    <source>
        <dbReference type="Proteomes" id="UP000008514"/>
    </source>
</evidence>
<dbReference type="Proteomes" id="UP000008514">
    <property type="component" value="Chromosome"/>
</dbReference>